<evidence type="ECO:0000259" key="3">
    <source>
        <dbReference type="Pfam" id="PF00857"/>
    </source>
</evidence>
<protein>
    <submittedName>
        <fullName evidence="4">Isochorismatase hydrolase</fullName>
    </submittedName>
</protein>
<dbReference type="InterPro" id="IPR036380">
    <property type="entry name" value="Isochorismatase-like_sf"/>
</dbReference>
<reference evidence="4 5" key="1">
    <citation type="journal article" date="2019" name="Nat. Ecol. Evol.">
        <title>Megaphylogeny resolves global patterns of mushroom evolution.</title>
        <authorList>
            <person name="Varga T."/>
            <person name="Krizsan K."/>
            <person name="Foldi C."/>
            <person name="Dima B."/>
            <person name="Sanchez-Garcia M."/>
            <person name="Sanchez-Ramirez S."/>
            <person name="Szollosi G.J."/>
            <person name="Szarkandi J.G."/>
            <person name="Papp V."/>
            <person name="Albert L."/>
            <person name="Andreopoulos W."/>
            <person name="Angelini C."/>
            <person name="Antonin V."/>
            <person name="Barry K.W."/>
            <person name="Bougher N.L."/>
            <person name="Buchanan P."/>
            <person name="Buyck B."/>
            <person name="Bense V."/>
            <person name="Catcheside P."/>
            <person name="Chovatia M."/>
            <person name="Cooper J."/>
            <person name="Damon W."/>
            <person name="Desjardin D."/>
            <person name="Finy P."/>
            <person name="Geml J."/>
            <person name="Haridas S."/>
            <person name="Hughes K."/>
            <person name="Justo A."/>
            <person name="Karasinski D."/>
            <person name="Kautmanova I."/>
            <person name="Kiss B."/>
            <person name="Kocsube S."/>
            <person name="Kotiranta H."/>
            <person name="LaButti K.M."/>
            <person name="Lechner B.E."/>
            <person name="Liimatainen K."/>
            <person name="Lipzen A."/>
            <person name="Lukacs Z."/>
            <person name="Mihaltcheva S."/>
            <person name="Morgado L.N."/>
            <person name="Niskanen T."/>
            <person name="Noordeloos M.E."/>
            <person name="Ohm R.A."/>
            <person name="Ortiz-Santana B."/>
            <person name="Ovrebo C."/>
            <person name="Racz N."/>
            <person name="Riley R."/>
            <person name="Savchenko A."/>
            <person name="Shiryaev A."/>
            <person name="Soop K."/>
            <person name="Spirin V."/>
            <person name="Szebenyi C."/>
            <person name="Tomsovsky M."/>
            <person name="Tulloss R.E."/>
            <person name="Uehling J."/>
            <person name="Grigoriev I.V."/>
            <person name="Vagvolgyi C."/>
            <person name="Papp T."/>
            <person name="Martin F.M."/>
            <person name="Miettinen O."/>
            <person name="Hibbett D.S."/>
            <person name="Nagy L.G."/>
        </authorList>
    </citation>
    <scope>NUCLEOTIDE SEQUENCE [LARGE SCALE GENOMIC DNA]</scope>
    <source>
        <strain evidence="4 5">HHB13444</strain>
    </source>
</reference>
<dbReference type="PANTHER" id="PTHR43540">
    <property type="entry name" value="PEROXYUREIDOACRYLATE/UREIDOACRYLATE AMIDOHYDROLASE-RELATED"/>
    <property type="match status" value="1"/>
</dbReference>
<dbReference type="Gene3D" id="3.40.50.850">
    <property type="entry name" value="Isochorismatase-like"/>
    <property type="match status" value="1"/>
</dbReference>
<name>A0A5C3PLC7_9APHY</name>
<feature type="domain" description="Isochorismatase-like" evidence="3">
    <location>
        <begin position="8"/>
        <end position="191"/>
    </location>
</feature>
<dbReference type="SUPFAM" id="SSF52499">
    <property type="entry name" value="Isochorismatase-like hydrolases"/>
    <property type="match status" value="1"/>
</dbReference>
<dbReference type="InParanoid" id="A0A5C3PLC7"/>
<evidence type="ECO:0000256" key="1">
    <source>
        <dbReference type="ARBA" id="ARBA00006336"/>
    </source>
</evidence>
<dbReference type="PANTHER" id="PTHR43540:SF1">
    <property type="entry name" value="ISOCHORISMATASE HYDROLASE"/>
    <property type="match status" value="1"/>
</dbReference>
<dbReference type="STRING" id="1314778.A0A5C3PLC7"/>
<evidence type="ECO:0000256" key="2">
    <source>
        <dbReference type="ARBA" id="ARBA00022801"/>
    </source>
</evidence>
<sequence>MPTFPHPALLLIDCQEGFKHPTHWGLTRSNPAFERNLARLVALFRAQNLPIFHVAHHSLAPGSPLNPEYENGAGVAFIPEATPHPARDEPVFTKDVNSSFIGTTLEDAIRARGVRTLFVAGLETDRCVSTTVRMGANLRVVGAREGGGGGTIWLVQDATANFERGKWDAETVHAVNVASLEGEFAEVASTDEVVELLSAGVRSD</sequence>
<dbReference type="InterPro" id="IPR000868">
    <property type="entry name" value="Isochorismatase-like_dom"/>
</dbReference>
<dbReference type="Proteomes" id="UP000308197">
    <property type="component" value="Unassembled WGS sequence"/>
</dbReference>
<keyword evidence="2 4" id="KW-0378">Hydrolase</keyword>
<accession>A0A5C3PLC7</accession>
<dbReference type="InterPro" id="IPR050272">
    <property type="entry name" value="Isochorismatase-like_hydrls"/>
</dbReference>
<proteinExistence type="inferred from homology"/>
<gene>
    <name evidence="4" type="ORF">K466DRAFT_583573</name>
</gene>
<dbReference type="Pfam" id="PF00857">
    <property type="entry name" value="Isochorismatase"/>
    <property type="match status" value="1"/>
</dbReference>
<dbReference type="EMBL" id="ML211041">
    <property type="protein sequence ID" value="TFK90604.1"/>
    <property type="molecule type" value="Genomic_DNA"/>
</dbReference>
<evidence type="ECO:0000313" key="4">
    <source>
        <dbReference type="EMBL" id="TFK90604.1"/>
    </source>
</evidence>
<keyword evidence="5" id="KW-1185">Reference proteome</keyword>
<evidence type="ECO:0000313" key="5">
    <source>
        <dbReference type="Proteomes" id="UP000308197"/>
    </source>
</evidence>
<dbReference type="GO" id="GO:0016787">
    <property type="term" value="F:hydrolase activity"/>
    <property type="evidence" value="ECO:0007669"/>
    <property type="project" value="UniProtKB-KW"/>
</dbReference>
<organism evidence="4 5">
    <name type="scientific">Polyporus arcularius HHB13444</name>
    <dbReference type="NCBI Taxonomy" id="1314778"/>
    <lineage>
        <taxon>Eukaryota</taxon>
        <taxon>Fungi</taxon>
        <taxon>Dikarya</taxon>
        <taxon>Basidiomycota</taxon>
        <taxon>Agaricomycotina</taxon>
        <taxon>Agaricomycetes</taxon>
        <taxon>Polyporales</taxon>
        <taxon>Polyporaceae</taxon>
        <taxon>Polyporus</taxon>
    </lineage>
</organism>
<dbReference type="AlphaFoldDB" id="A0A5C3PLC7"/>
<comment type="similarity">
    <text evidence="1">Belongs to the isochorismatase family.</text>
</comment>